<dbReference type="Proteomes" id="UP000815677">
    <property type="component" value="Unassembled WGS sequence"/>
</dbReference>
<dbReference type="SMART" id="SM00088">
    <property type="entry name" value="PINT"/>
    <property type="match status" value="1"/>
</dbReference>
<dbReference type="PANTHER" id="PTHR14145">
    <property type="entry name" value="26S PROTESOME SUBUNIT 6"/>
    <property type="match status" value="1"/>
</dbReference>
<organism evidence="8 9">
    <name type="scientific">Mycena chlorophos</name>
    <name type="common">Agaric fungus</name>
    <name type="synonym">Agaricus chlorophos</name>
    <dbReference type="NCBI Taxonomy" id="658473"/>
    <lineage>
        <taxon>Eukaryota</taxon>
        <taxon>Fungi</taxon>
        <taxon>Dikarya</taxon>
        <taxon>Basidiomycota</taxon>
        <taxon>Agaricomycotina</taxon>
        <taxon>Agaricomycetes</taxon>
        <taxon>Agaricomycetidae</taxon>
        <taxon>Agaricales</taxon>
        <taxon>Marasmiineae</taxon>
        <taxon>Mycenaceae</taxon>
        <taxon>Mycena</taxon>
    </lineage>
</organism>
<dbReference type="InterPro" id="IPR036390">
    <property type="entry name" value="WH_DNA-bd_sf"/>
</dbReference>
<keyword evidence="5" id="KW-0736">Signalosome</keyword>
<evidence type="ECO:0000313" key="8">
    <source>
        <dbReference type="EMBL" id="GAT52885.1"/>
    </source>
</evidence>
<reference evidence="8" key="1">
    <citation type="submission" date="2014-09" db="EMBL/GenBank/DDBJ databases">
        <title>Genome sequence of the luminous mushroom Mycena chlorophos for searching fungal bioluminescence genes.</title>
        <authorList>
            <person name="Tanaka Y."/>
            <person name="Kasuga D."/>
            <person name="Oba Y."/>
            <person name="Hase S."/>
            <person name="Sato K."/>
            <person name="Oba Y."/>
            <person name="Sakakibara Y."/>
        </authorList>
    </citation>
    <scope>NUCLEOTIDE SEQUENCE</scope>
</reference>
<dbReference type="PANTHER" id="PTHR14145:SF2">
    <property type="entry name" value="COP9 SIGNALOSOME COMPLEX SUBUNIT 1"/>
    <property type="match status" value="1"/>
</dbReference>
<sequence>MVFDLVASFLSAALGWHRQTRAFPEELKPQLERTWGLGYGGLEEHLRSFPDAEDLLADERVVAIPGAKDIGILAEAYLIGAKPTCIAETFRGRSSFTYVTLPLDPASSLPARLVQSLTPPHIVAIFTADRIERAACQSTRGYNAGLRKALIRRVCSFVDSSRFRSTAAALDRIEGLGSAWTHPQRVMVAPSTENSDAALPPERIPERISGAPSSVVVLLEFPSAYEDSDSDTDSVVMDDWNSTWINDIEEWAVQSSVKVHSEDEDLLPWNGQVATDALEKSRTFDTVDLDQPDYLRYRDTRSCPRDGASRGVKLEERLSKAASASWRSALFATVFSAFMSEYISGLHVSVPLDSLPLIMDVDMPEESGPSGPSSSKKTNFVVVDDLHPFELESYIANYNGRTVVDRLIHIIASSPSVAPEAFQMAVKEIQKLRDPALYQQVLSVYEQVAAADPSAPLPPSGEVAVIDTKWVDETMAKNQAERSKLEVELKTYSNNMIKESIRMGHRELGDFYRSVGEYPTALKHYTKSREFCTTSQHVLEMCLSVLELLIEQRNYSHLPTYVFKADAALDAASAAASNAAKEGEGAAAAPAPTLLNKRKPVSEERERVQSKLDFATALSNLASGNYQKAAYGFLKLGSAKDFGDWMGRLVAPGDIAIYGVLCALASLPRSALKVNILENSTFGVYIEQEPYVRELVEAYLASNFKTVLELLTRYSARHSLDLYLAPHVAALTDMIRNWAVVLYFQPFASIRLDRMSAAFGWTLDEVEKHVVNLIQAGQIQGRVDSQDKILYAKQTDYRAELFARAIKAGREIQATNRKVLLRMRLQQADLTIKAPKGFGGGMAEILGQAD</sequence>
<evidence type="ECO:0000256" key="5">
    <source>
        <dbReference type="ARBA" id="ARBA00022790"/>
    </source>
</evidence>
<gene>
    <name evidence="8" type="ORF">MCHLO_09895</name>
</gene>
<comment type="subcellular location">
    <subcellularLocation>
        <location evidence="2">Cytoplasm</location>
    </subcellularLocation>
    <subcellularLocation>
        <location evidence="1">Nucleus</location>
    </subcellularLocation>
</comment>
<dbReference type="InterPro" id="IPR045135">
    <property type="entry name" value="Rpn7_N"/>
</dbReference>
<dbReference type="Pfam" id="PF10602">
    <property type="entry name" value="RPN7"/>
    <property type="match status" value="1"/>
</dbReference>
<comment type="similarity">
    <text evidence="3">Belongs to the CSN1 family.</text>
</comment>
<dbReference type="PROSITE" id="PS50250">
    <property type="entry name" value="PCI"/>
    <property type="match status" value="1"/>
</dbReference>
<evidence type="ECO:0000256" key="1">
    <source>
        <dbReference type="ARBA" id="ARBA00004123"/>
    </source>
</evidence>
<evidence type="ECO:0000313" key="9">
    <source>
        <dbReference type="Proteomes" id="UP000815677"/>
    </source>
</evidence>
<evidence type="ECO:0000256" key="6">
    <source>
        <dbReference type="ARBA" id="ARBA00023242"/>
    </source>
</evidence>
<evidence type="ECO:0000256" key="4">
    <source>
        <dbReference type="ARBA" id="ARBA00022490"/>
    </source>
</evidence>
<evidence type="ECO:0000256" key="2">
    <source>
        <dbReference type="ARBA" id="ARBA00004496"/>
    </source>
</evidence>
<dbReference type="SUPFAM" id="SSF46785">
    <property type="entry name" value="Winged helix' DNA-binding domain"/>
    <property type="match status" value="1"/>
</dbReference>
<dbReference type="InterPro" id="IPR000717">
    <property type="entry name" value="PCI_dom"/>
</dbReference>
<name>A0ABQ0LP94_MYCCL</name>
<feature type="domain" description="PCI" evidence="7">
    <location>
        <begin position="625"/>
        <end position="797"/>
    </location>
</feature>
<accession>A0ABQ0LP94</accession>
<proteinExistence type="inferred from homology"/>
<keyword evidence="6" id="KW-0539">Nucleus</keyword>
<dbReference type="EMBL" id="DF847981">
    <property type="protein sequence ID" value="GAT52885.1"/>
    <property type="molecule type" value="Genomic_DNA"/>
</dbReference>
<keyword evidence="4" id="KW-0963">Cytoplasm</keyword>
<evidence type="ECO:0000256" key="3">
    <source>
        <dbReference type="ARBA" id="ARBA00008793"/>
    </source>
</evidence>
<dbReference type="Gene3D" id="1.25.40.570">
    <property type="match status" value="1"/>
</dbReference>
<evidence type="ECO:0000259" key="7">
    <source>
        <dbReference type="PROSITE" id="PS50250"/>
    </source>
</evidence>
<dbReference type="InterPro" id="IPR019585">
    <property type="entry name" value="Rpn7/CSN1"/>
</dbReference>
<protein>
    <recommendedName>
        <fullName evidence="7">PCI domain-containing protein</fullName>
    </recommendedName>
</protein>
<keyword evidence="9" id="KW-1185">Reference proteome</keyword>
<dbReference type="Pfam" id="PF01399">
    <property type="entry name" value="PCI"/>
    <property type="match status" value="1"/>
</dbReference>